<dbReference type="PANTHER" id="PTHR43674:SF2">
    <property type="entry name" value="BETA-UREIDOPROPIONASE"/>
    <property type="match status" value="1"/>
</dbReference>
<dbReference type="InterPro" id="IPR003010">
    <property type="entry name" value="C-N_Hydrolase"/>
</dbReference>
<dbReference type="InterPro" id="IPR050345">
    <property type="entry name" value="Aliph_Amidase/BUP"/>
</dbReference>
<dbReference type="InterPro" id="IPR044083">
    <property type="entry name" value="RamA-like"/>
</dbReference>
<reference evidence="4" key="1">
    <citation type="submission" date="2017-08" db="EMBL/GenBank/DDBJ databases">
        <authorList>
            <person name="Imhoff J.F."/>
            <person name="Rahn T."/>
            <person name="Kuenzel S."/>
            <person name="Neulinger S.C."/>
        </authorList>
    </citation>
    <scope>NUCLEOTIDE SEQUENCE</scope>
    <source>
        <strain evidence="4">DSM 9154</strain>
    </source>
</reference>
<proteinExistence type="inferred from homology"/>
<dbReference type="Gene3D" id="3.60.110.10">
    <property type="entry name" value="Carbon-nitrogen hydrolase"/>
    <property type="match status" value="1"/>
</dbReference>
<gene>
    <name evidence="4" type="ORF">CKO21_14945</name>
</gene>
<dbReference type="SUPFAM" id="SSF56317">
    <property type="entry name" value="Carbon-nitrogen hydrolase"/>
    <property type="match status" value="1"/>
</dbReference>
<evidence type="ECO:0000256" key="1">
    <source>
        <dbReference type="ARBA" id="ARBA00010613"/>
    </source>
</evidence>
<dbReference type="PANTHER" id="PTHR43674">
    <property type="entry name" value="NITRILASE C965.09-RELATED"/>
    <property type="match status" value="1"/>
</dbReference>
<protein>
    <submittedName>
        <fullName evidence="4">Carbon-nitrogen hydrolase</fullName>
    </submittedName>
</protein>
<evidence type="ECO:0000256" key="2">
    <source>
        <dbReference type="ARBA" id="ARBA00022801"/>
    </source>
</evidence>
<dbReference type="Proteomes" id="UP000778970">
    <property type="component" value="Unassembled WGS sequence"/>
</dbReference>
<name>A0A934QL58_9PROT</name>
<sequence length="259" mass="27267">MRLAVAQTAGVSGDPQATLAQLPEIAGQARAQGARLLVLPEMWLTGYNIAGRTAALAEPADGDAARAVAAVACQHDLAILYGFPERADGAIYNAAQLITPDGAARVCYRKAHLFGEAERAQFAPGASGAAHCMLDGLRLAILICYDVEFPEMVRAAALQGADAVLVPTALFQPFDFVARTLVPVRACENGVYLAYANRCGQEGTLTYVGGSVICGPDGTVLTAAGGDPDLLFADLSRSQIDRARSTNPYLRDRRPELYG</sequence>
<dbReference type="EMBL" id="NRRE01000028">
    <property type="protein sequence ID" value="MBK1698544.1"/>
    <property type="molecule type" value="Genomic_DNA"/>
</dbReference>
<feature type="domain" description="CN hydrolase" evidence="3">
    <location>
        <begin position="1"/>
        <end position="237"/>
    </location>
</feature>
<organism evidence="4 5">
    <name type="scientific">Rhodovibrio salinarum</name>
    <dbReference type="NCBI Taxonomy" id="1087"/>
    <lineage>
        <taxon>Bacteria</taxon>
        <taxon>Pseudomonadati</taxon>
        <taxon>Pseudomonadota</taxon>
        <taxon>Alphaproteobacteria</taxon>
        <taxon>Rhodospirillales</taxon>
        <taxon>Rhodovibrionaceae</taxon>
        <taxon>Rhodovibrio</taxon>
    </lineage>
</organism>
<keyword evidence="5" id="KW-1185">Reference proteome</keyword>
<dbReference type="AlphaFoldDB" id="A0A934QL58"/>
<accession>A0A934QL58</accession>
<dbReference type="PROSITE" id="PS01227">
    <property type="entry name" value="UPF0012"/>
    <property type="match status" value="1"/>
</dbReference>
<reference evidence="4" key="2">
    <citation type="journal article" date="2020" name="Microorganisms">
        <title>Osmotic Adaptation and Compatible Solute Biosynthesis of Phototrophic Bacteria as Revealed from Genome Analyses.</title>
        <authorList>
            <person name="Imhoff J.F."/>
            <person name="Rahn T."/>
            <person name="Kunzel S."/>
            <person name="Keller A."/>
            <person name="Neulinger S.C."/>
        </authorList>
    </citation>
    <scope>NUCLEOTIDE SEQUENCE</scope>
    <source>
        <strain evidence="4">DSM 9154</strain>
    </source>
</reference>
<comment type="similarity">
    <text evidence="1">Belongs to the carbon-nitrogen hydrolase superfamily. NIT1/NIT2 family.</text>
</comment>
<evidence type="ECO:0000313" key="5">
    <source>
        <dbReference type="Proteomes" id="UP000778970"/>
    </source>
</evidence>
<dbReference type="RefSeq" id="WP_027289547.1">
    <property type="nucleotide sequence ID" value="NZ_NRRE01000028.1"/>
</dbReference>
<dbReference type="PROSITE" id="PS50263">
    <property type="entry name" value="CN_HYDROLASE"/>
    <property type="match status" value="1"/>
</dbReference>
<evidence type="ECO:0000313" key="4">
    <source>
        <dbReference type="EMBL" id="MBK1698544.1"/>
    </source>
</evidence>
<comment type="caution">
    <text evidence="4">The sequence shown here is derived from an EMBL/GenBank/DDBJ whole genome shotgun (WGS) entry which is preliminary data.</text>
</comment>
<dbReference type="InterPro" id="IPR001110">
    <property type="entry name" value="UPF0012_CS"/>
</dbReference>
<keyword evidence="2 4" id="KW-0378">Hydrolase</keyword>
<dbReference type="Pfam" id="PF00795">
    <property type="entry name" value="CN_hydrolase"/>
    <property type="match status" value="1"/>
</dbReference>
<evidence type="ECO:0000259" key="3">
    <source>
        <dbReference type="PROSITE" id="PS50263"/>
    </source>
</evidence>
<dbReference type="GO" id="GO:0033388">
    <property type="term" value="P:putrescine biosynthetic process from arginine"/>
    <property type="evidence" value="ECO:0007669"/>
    <property type="project" value="TreeGrafter"/>
</dbReference>
<dbReference type="CDD" id="cd07576">
    <property type="entry name" value="R-amidase_like"/>
    <property type="match status" value="1"/>
</dbReference>
<dbReference type="InterPro" id="IPR036526">
    <property type="entry name" value="C-N_Hydrolase_sf"/>
</dbReference>
<dbReference type="GO" id="GO:0050126">
    <property type="term" value="F:N-carbamoylputrescine amidase activity"/>
    <property type="evidence" value="ECO:0007669"/>
    <property type="project" value="TreeGrafter"/>
</dbReference>